<dbReference type="AlphaFoldDB" id="A0AAU9LXW2"/>
<sequence length="112" mass="12350">MAVIARFHILQQSSSVLKPTVISSKFPHQSSLPPFYCNPSFFRNNTHIRKLHLTPSLCANSSPTPENSSSSGPSSSIVGHLLEYLNESWTQFHATAEAKLQLVAFAGFHLNL</sequence>
<dbReference type="Proteomes" id="UP001157418">
    <property type="component" value="Unassembled WGS sequence"/>
</dbReference>
<keyword evidence="2" id="KW-1185">Reference proteome</keyword>
<accession>A0AAU9LXW2</accession>
<comment type="caution">
    <text evidence="1">The sequence shown here is derived from an EMBL/GenBank/DDBJ whole genome shotgun (WGS) entry which is preliminary data.</text>
</comment>
<evidence type="ECO:0000313" key="1">
    <source>
        <dbReference type="EMBL" id="CAH1418151.1"/>
    </source>
</evidence>
<proteinExistence type="predicted"/>
<organism evidence="1 2">
    <name type="scientific">Lactuca virosa</name>
    <dbReference type="NCBI Taxonomy" id="75947"/>
    <lineage>
        <taxon>Eukaryota</taxon>
        <taxon>Viridiplantae</taxon>
        <taxon>Streptophyta</taxon>
        <taxon>Embryophyta</taxon>
        <taxon>Tracheophyta</taxon>
        <taxon>Spermatophyta</taxon>
        <taxon>Magnoliopsida</taxon>
        <taxon>eudicotyledons</taxon>
        <taxon>Gunneridae</taxon>
        <taxon>Pentapetalae</taxon>
        <taxon>asterids</taxon>
        <taxon>campanulids</taxon>
        <taxon>Asterales</taxon>
        <taxon>Asteraceae</taxon>
        <taxon>Cichorioideae</taxon>
        <taxon>Cichorieae</taxon>
        <taxon>Lactucinae</taxon>
        <taxon>Lactuca</taxon>
    </lineage>
</organism>
<evidence type="ECO:0000313" key="2">
    <source>
        <dbReference type="Proteomes" id="UP001157418"/>
    </source>
</evidence>
<gene>
    <name evidence="1" type="ORF">LVIROSA_LOCUS5764</name>
</gene>
<reference evidence="1 2" key="1">
    <citation type="submission" date="2022-01" db="EMBL/GenBank/DDBJ databases">
        <authorList>
            <person name="Xiong W."/>
            <person name="Schranz E."/>
        </authorList>
    </citation>
    <scope>NUCLEOTIDE SEQUENCE [LARGE SCALE GENOMIC DNA]</scope>
</reference>
<name>A0AAU9LXW2_9ASTR</name>
<protein>
    <submittedName>
        <fullName evidence="1">Uncharacterized protein</fullName>
    </submittedName>
</protein>
<dbReference type="EMBL" id="CAKMRJ010000113">
    <property type="protein sequence ID" value="CAH1418151.1"/>
    <property type="molecule type" value="Genomic_DNA"/>
</dbReference>